<reference evidence="2" key="1">
    <citation type="submission" date="2024-05" db="EMBL/GenBank/DDBJ databases">
        <title>Alkalihalobacillus sp. strain MEB203 novel alkaliphilic bacterium from Lonar Lake, India.</title>
        <authorList>
            <person name="Joshi A."/>
            <person name="Thite S."/>
            <person name="Mengade P."/>
        </authorList>
    </citation>
    <scope>NUCLEOTIDE SEQUENCE</scope>
    <source>
        <strain evidence="2">MEB 203</strain>
    </source>
</reference>
<organism evidence="2 3">
    <name type="scientific">Alkalihalobacterium chitinilyticum</name>
    <dbReference type="NCBI Taxonomy" id="2980103"/>
    <lineage>
        <taxon>Bacteria</taxon>
        <taxon>Bacillati</taxon>
        <taxon>Bacillota</taxon>
        <taxon>Bacilli</taxon>
        <taxon>Bacillales</taxon>
        <taxon>Bacillaceae</taxon>
        <taxon>Alkalihalobacterium</taxon>
    </lineage>
</organism>
<comment type="caution">
    <text evidence="2">The sequence shown here is derived from an EMBL/GenBank/DDBJ whole genome shotgun (WGS) entry which is preliminary data.</text>
</comment>
<evidence type="ECO:0000313" key="3">
    <source>
        <dbReference type="Proteomes" id="UP001148125"/>
    </source>
</evidence>
<feature type="transmembrane region" description="Helical" evidence="1">
    <location>
        <begin position="215"/>
        <end position="238"/>
    </location>
</feature>
<keyword evidence="1" id="KW-0812">Transmembrane</keyword>
<feature type="transmembrane region" description="Helical" evidence="1">
    <location>
        <begin position="98"/>
        <end position="125"/>
    </location>
</feature>
<keyword evidence="3" id="KW-1185">Reference proteome</keyword>
<feature type="transmembrane region" description="Helical" evidence="1">
    <location>
        <begin position="12"/>
        <end position="37"/>
    </location>
</feature>
<keyword evidence="1" id="KW-0472">Membrane</keyword>
<dbReference type="Pfam" id="PF09991">
    <property type="entry name" value="DUF2232"/>
    <property type="match status" value="1"/>
</dbReference>
<gene>
    <name evidence="2" type="ORF">N7Z68_12220</name>
</gene>
<proteinExistence type="predicted"/>
<feature type="transmembrane region" description="Helical" evidence="1">
    <location>
        <begin position="57"/>
        <end position="86"/>
    </location>
</feature>
<accession>A0ABT5VFA1</accession>
<dbReference type="PANTHER" id="PTHR41324:SF1">
    <property type="entry name" value="DUF2232 DOMAIN-CONTAINING PROTEIN"/>
    <property type="match status" value="1"/>
</dbReference>
<dbReference type="PANTHER" id="PTHR41324">
    <property type="entry name" value="MEMBRANE PROTEIN-RELATED"/>
    <property type="match status" value="1"/>
</dbReference>
<dbReference type="InterPro" id="IPR018710">
    <property type="entry name" value="DUF2232"/>
</dbReference>
<feature type="transmembrane region" description="Helical" evidence="1">
    <location>
        <begin position="272"/>
        <end position="297"/>
    </location>
</feature>
<dbReference type="EMBL" id="JAOTPO010000007">
    <property type="protein sequence ID" value="MDE5414143.1"/>
    <property type="molecule type" value="Genomic_DNA"/>
</dbReference>
<protein>
    <submittedName>
        <fullName evidence="2">DUF2232 domain-containing protein</fullName>
    </submittedName>
</protein>
<feature type="transmembrane region" description="Helical" evidence="1">
    <location>
        <begin position="173"/>
        <end position="194"/>
    </location>
</feature>
<dbReference type="RefSeq" id="WP_275118756.1">
    <property type="nucleotide sequence ID" value="NZ_JAOTPO010000007.1"/>
</dbReference>
<evidence type="ECO:0000256" key="1">
    <source>
        <dbReference type="SAM" id="Phobius"/>
    </source>
</evidence>
<sequence length="309" mass="34520">MKKTKALTEGALLAALFGIGVIALLFIPFISMVLIWFMPVPFIIYVLRHGLKPGILFWTVTLFITFIIAGLPGLPIPLLFGLGGLVAGELYRRNKSGLAVLLGGSLTYIVSIIVLFIMSIALLGIHPLHTTQELMRQSIETAESMLSGLGQDPGEQLEAFQDLIDMLGQLGPLLIILMGVTTALLTQLFSRLIVKRFYPKVPSLPPFREWTFPKSFLWYYLIVSILVLIGVPETSFIYTVLINLFPLLTFVMTIQGLSFIFYYCYVKGVPKVVPILITVFTLLLPLFLVMVRILGIIDLGFELRKRVKK</sequence>
<evidence type="ECO:0000313" key="2">
    <source>
        <dbReference type="EMBL" id="MDE5414143.1"/>
    </source>
</evidence>
<feature type="transmembrane region" description="Helical" evidence="1">
    <location>
        <begin position="244"/>
        <end position="265"/>
    </location>
</feature>
<name>A0ABT5VFA1_9BACI</name>
<keyword evidence="1" id="KW-1133">Transmembrane helix</keyword>
<dbReference type="Proteomes" id="UP001148125">
    <property type="component" value="Unassembled WGS sequence"/>
</dbReference>